<dbReference type="Proteomes" id="UP000824024">
    <property type="component" value="Unassembled WGS sequence"/>
</dbReference>
<evidence type="ECO:0000313" key="2">
    <source>
        <dbReference type="Proteomes" id="UP000824024"/>
    </source>
</evidence>
<sequence length="294" mass="34550">MERENRYYDQIMELNGMEDMREEIRHWEILAENIGQFPPEQEILLPDYFWIAQAGSGKSMLLNLMANYLEEREIMSFTGNKKVIEFELGYCPKGEPFRELSRLIERISYEAGYRQRFRGILAVHISAWAGHMHEKYMYSFLEFLAENTKDWLIVLIADVDEEQARIMKKQIAYHLRIKTVEIRLPQADVLYGYLEKKCKAYGIQIDEEAGKILKDTIHALKDSSHFEGYNTLNLMAQEMIYELYSQRRLVSKVITGEMLSAYGADGDYTKNYMETVSKKQKIGFSYEKQEGAEE</sequence>
<comment type="caution">
    <text evidence="1">The sequence shown here is derived from an EMBL/GenBank/DDBJ whole genome shotgun (WGS) entry which is preliminary data.</text>
</comment>
<organism evidence="1 2">
    <name type="scientific">Candidatus Eubacterium avistercoris</name>
    <dbReference type="NCBI Taxonomy" id="2838567"/>
    <lineage>
        <taxon>Bacteria</taxon>
        <taxon>Bacillati</taxon>
        <taxon>Bacillota</taxon>
        <taxon>Clostridia</taxon>
        <taxon>Eubacteriales</taxon>
        <taxon>Eubacteriaceae</taxon>
        <taxon>Eubacterium</taxon>
    </lineage>
</organism>
<proteinExistence type="predicted"/>
<reference evidence="1" key="2">
    <citation type="submission" date="2021-04" db="EMBL/GenBank/DDBJ databases">
        <authorList>
            <person name="Gilroy R."/>
        </authorList>
    </citation>
    <scope>NUCLEOTIDE SEQUENCE</scope>
    <source>
        <strain evidence="1">CHK192-9172</strain>
    </source>
</reference>
<accession>A0A9D2IFD6</accession>
<dbReference type="SUPFAM" id="SSF52540">
    <property type="entry name" value="P-loop containing nucleoside triphosphate hydrolases"/>
    <property type="match status" value="1"/>
</dbReference>
<name>A0A9D2IFD6_9FIRM</name>
<protein>
    <submittedName>
        <fullName evidence="1">Uncharacterized protein</fullName>
    </submittedName>
</protein>
<dbReference type="EMBL" id="DXCH01000100">
    <property type="protein sequence ID" value="HIZ07017.1"/>
    <property type="molecule type" value="Genomic_DNA"/>
</dbReference>
<evidence type="ECO:0000313" key="1">
    <source>
        <dbReference type="EMBL" id="HIZ07017.1"/>
    </source>
</evidence>
<dbReference type="AlphaFoldDB" id="A0A9D2IFD6"/>
<dbReference type="InterPro" id="IPR027417">
    <property type="entry name" value="P-loop_NTPase"/>
</dbReference>
<gene>
    <name evidence="1" type="ORF">IAA08_03660</name>
</gene>
<reference evidence="1" key="1">
    <citation type="journal article" date="2021" name="PeerJ">
        <title>Extensive microbial diversity within the chicken gut microbiome revealed by metagenomics and culture.</title>
        <authorList>
            <person name="Gilroy R."/>
            <person name="Ravi A."/>
            <person name="Getino M."/>
            <person name="Pursley I."/>
            <person name="Horton D.L."/>
            <person name="Alikhan N.F."/>
            <person name="Baker D."/>
            <person name="Gharbi K."/>
            <person name="Hall N."/>
            <person name="Watson M."/>
            <person name="Adriaenssens E.M."/>
            <person name="Foster-Nyarko E."/>
            <person name="Jarju S."/>
            <person name="Secka A."/>
            <person name="Antonio M."/>
            <person name="Oren A."/>
            <person name="Chaudhuri R.R."/>
            <person name="La Ragione R."/>
            <person name="Hildebrand F."/>
            <person name="Pallen M.J."/>
        </authorList>
    </citation>
    <scope>NUCLEOTIDE SEQUENCE</scope>
    <source>
        <strain evidence="1">CHK192-9172</strain>
    </source>
</reference>